<sequence>MVVPKNRDLHRFENFNSRFWLYSHHPKVLKSLVHLLSKLGNLSTGRHLEKIRLDLIRRHVQKLLPCQIVHKTRLYIDSMEGATLAGKLLPRYVMLGKSWWDCERSLQPKILGNIHKNC</sequence>
<keyword evidence="2" id="KW-1185">Reference proteome</keyword>
<organism evidence="1 2">
    <name type="scientific">Prunus dulcis</name>
    <name type="common">Almond</name>
    <name type="synonym">Amygdalus dulcis</name>
    <dbReference type="NCBI Taxonomy" id="3755"/>
    <lineage>
        <taxon>Eukaryota</taxon>
        <taxon>Viridiplantae</taxon>
        <taxon>Streptophyta</taxon>
        <taxon>Embryophyta</taxon>
        <taxon>Tracheophyta</taxon>
        <taxon>Spermatophyta</taxon>
        <taxon>Magnoliopsida</taxon>
        <taxon>eudicotyledons</taxon>
        <taxon>Gunneridae</taxon>
        <taxon>Pentapetalae</taxon>
        <taxon>rosids</taxon>
        <taxon>fabids</taxon>
        <taxon>Rosales</taxon>
        <taxon>Rosaceae</taxon>
        <taxon>Amygdaloideae</taxon>
        <taxon>Amygdaleae</taxon>
        <taxon>Prunus</taxon>
    </lineage>
</organism>
<proteinExistence type="predicted"/>
<evidence type="ECO:0000313" key="2">
    <source>
        <dbReference type="Proteomes" id="UP001054821"/>
    </source>
</evidence>
<protein>
    <submittedName>
        <fullName evidence="1">Uncharacterized protein</fullName>
    </submittedName>
</protein>
<comment type="caution">
    <text evidence="1">The sequence shown here is derived from an EMBL/GenBank/DDBJ whole genome shotgun (WGS) entry which is preliminary data.</text>
</comment>
<dbReference type="Proteomes" id="UP001054821">
    <property type="component" value="Chromosome 1"/>
</dbReference>
<dbReference type="AlphaFoldDB" id="A0AAD4ZW22"/>
<evidence type="ECO:0000313" key="1">
    <source>
        <dbReference type="EMBL" id="KAI5355224.1"/>
    </source>
</evidence>
<name>A0AAD4ZW22_PRUDU</name>
<accession>A0AAD4ZW22</accession>
<gene>
    <name evidence="1" type="ORF">L3X38_008119</name>
</gene>
<reference evidence="1 2" key="1">
    <citation type="journal article" date="2022" name="G3 (Bethesda)">
        <title>Whole-genome sequence and methylome profiling of the almond [Prunus dulcis (Mill.) D.A. Webb] cultivar 'Nonpareil'.</title>
        <authorList>
            <person name="D'Amico-Willman K.M."/>
            <person name="Ouma W.Z."/>
            <person name="Meulia T."/>
            <person name="Sideli G.M."/>
            <person name="Gradziel T.M."/>
            <person name="Fresnedo-Ramirez J."/>
        </authorList>
    </citation>
    <scope>NUCLEOTIDE SEQUENCE [LARGE SCALE GENOMIC DNA]</scope>
    <source>
        <strain evidence="1">Clone GOH B32 T37-40</strain>
    </source>
</reference>
<dbReference type="EMBL" id="JAJFAZ020000001">
    <property type="protein sequence ID" value="KAI5355224.1"/>
    <property type="molecule type" value="Genomic_DNA"/>
</dbReference>